<evidence type="ECO:0000313" key="1">
    <source>
        <dbReference type="EMBL" id="SDU70369.1"/>
    </source>
</evidence>
<proteinExistence type="predicted"/>
<organism evidence="1 2">
    <name type="scientific">Pseudomonas psychrophila</name>
    <dbReference type="NCBI Taxonomy" id="122355"/>
    <lineage>
        <taxon>Bacteria</taxon>
        <taxon>Pseudomonadati</taxon>
        <taxon>Pseudomonadota</taxon>
        <taxon>Gammaproteobacteria</taxon>
        <taxon>Pseudomonadales</taxon>
        <taxon>Pseudomonadaceae</taxon>
        <taxon>Pseudomonas</taxon>
    </lineage>
</organism>
<keyword evidence="2" id="KW-1185">Reference proteome</keyword>
<name>A0ABY0W2V5_9PSED</name>
<sequence>MEIQCGSEPAREGLKSAFRKRARSHREVFILQGHFIVTIL</sequence>
<dbReference type="EMBL" id="LT629795">
    <property type="protein sequence ID" value="SDU70369.1"/>
    <property type="molecule type" value="Genomic_DNA"/>
</dbReference>
<reference evidence="1 2" key="1">
    <citation type="submission" date="2016-10" db="EMBL/GenBank/DDBJ databases">
        <authorList>
            <person name="Varghese N."/>
            <person name="Submissions S."/>
        </authorList>
    </citation>
    <scope>NUCLEOTIDE SEQUENCE [LARGE SCALE GENOMIC DNA]</scope>
    <source>
        <strain evidence="1 2">BS3667</strain>
    </source>
</reference>
<evidence type="ECO:0000313" key="2">
    <source>
        <dbReference type="Proteomes" id="UP000182058"/>
    </source>
</evidence>
<accession>A0ABY0W2V5</accession>
<dbReference type="Proteomes" id="UP000182058">
    <property type="component" value="Chromosome I"/>
</dbReference>
<gene>
    <name evidence="1" type="ORF">SAMN04490201_3993</name>
</gene>
<protein>
    <submittedName>
        <fullName evidence="1">Uncharacterized protein</fullName>
    </submittedName>
</protein>